<name>A0A2J6WQ10_9BACT</name>
<feature type="active site" description="Proton acceptor" evidence="9">
    <location>
        <position position="62"/>
    </location>
</feature>
<dbReference type="EMBL" id="PNIO01000008">
    <property type="protein sequence ID" value="PMP72445.1"/>
    <property type="molecule type" value="Genomic_DNA"/>
</dbReference>
<dbReference type="SUPFAM" id="SSF51366">
    <property type="entry name" value="Ribulose-phoshate binding barrel"/>
    <property type="match status" value="1"/>
</dbReference>
<dbReference type="Gene3D" id="3.20.20.70">
    <property type="entry name" value="Aldolase class I"/>
    <property type="match status" value="1"/>
</dbReference>
<dbReference type="GO" id="GO:0004834">
    <property type="term" value="F:tryptophan synthase activity"/>
    <property type="evidence" value="ECO:0007669"/>
    <property type="project" value="UniProtKB-UniRule"/>
</dbReference>
<dbReference type="Proteomes" id="UP000242288">
    <property type="component" value="Unassembled WGS sequence"/>
</dbReference>
<evidence type="ECO:0000256" key="9">
    <source>
        <dbReference type="HAMAP-Rule" id="MF_00131"/>
    </source>
</evidence>
<dbReference type="UniPathway" id="UPA00035">
    <property type="reaction ID" value="UER00044"/>
</dbReference>
<comment type="similarity">
    <text evidence="9 10">Belongs to the TrpA family.</text>
</comment>
<evidence type="ECO:0000256" key="1">
    <source>
        <dbReference type="ARBA" id="ARBA00003365"/>
    </source>
</evidence>
<proteinExistence type="inferred from homology"/>
<dbReference type="PANTHER" id="PTHR43406:SF1">
    <property type="entry name" value="TRYPTOPHAN SYNTHASE ALPHA CHAIN, CHLOROPLASTIC"/>
    <property type="match status" value="1"/>
</dbReference>
<evidence type="ECO:0000313" key="11">
    <source>
        <dbReference type="EMBL" id="PMP72445.1"/>
    </source>
</evidence>
<evidence type="ECO:0000256" key="3">
    <source>
        <dbReference type="ARBA" id="ARBA00011270"/>
    </source>
</evidence>
<dbReference type="InterPro" id="IPR002028">
    <property type="entry name" value="Trp_synthase_suA"/>
</dbReference>
<dbReference type="CDD" id="cd04724">
    <property type="entry name" value="Tryptophan_synthase_alpha"/>
    <property type="match status" value="1"/>
</dbReference>
<dbReference type="Pfam" id="PF00290">
    <property type="entry name" value="Trp_syntA"/>
    <property type="match status" value="1"/>
</dbReference>
<evidence type="ECO:0000256" key="2">
    <source>
        <dbReference type="ARBA" id="ARBA00004733"/>
    </source>
</evidence>
<comment type="subunit">
    <text evidence="3 9">Tetramer of two alpha and two beta chains.</text>
</comment>
<feature type="active site" description="Proton acceptor" evidence="9">
    <location>
        <position position="51"/>
    </location>
</feature>
<dbReference type="NCBIfam" id="TIGR00262">
    <property type="entry name" value="trpA"/>
    <property type="match status" value="1"/>
</dbReference>
<comment type="function">
    <text evidence="1 9">The alpha subunit is responsible for the aldol cleavage of indoleglycerol phosphate to indole and glyceraldehyde 3-phosphate.</text>
</comment>
<evidence type="ECO:0000256" key="5">
    <source>
        <dbReference type="ARBA" id="ARBA00022822"/>
    </source>
</evidence>
<keyword evidence="6 9" id="KW-0057">Aromatic amino acid biosynthesis</keyword>
<dbReference type="GO" id="GO:0005829">
    <property type="term" value="C:cytosol"/>
    <property type="evidence" value="ECO:0007669"/>
    <property type="project" value="TreeGrafter"/>
</dbReference>
<dbReference type="PROSITE" id="PS00167">
    <property type="entry name" value="TRP_SYNTHASE_ALPHA"/>
    <property type="match status" value="1"/>
</dbReference>
<protein>
    <recommendedName>
        <fullName evidence="9">Tryptophan synthase alpha chain</fullName>
        <ecNumber evidence="9">4.2.1.20</ecNumber>
    </recommendedName>
</protein>
<organism evidence="11 12">
    <name type="scientific">Thermodesulfovibrio aggregans</name>
    <dbReference type="NCBI Taxonomy" id="86166"/>
    <lineage>
        <taxon>Bacteria</taxon>
        <taxon>Pseudomonadati</taxon>
        <taxon>Nitrospirota</taxon>
        <taxon>Thermodesulfovibrionia</taxon>
        <taxon>Thermodesulfovibrionales</taxon>
        <taxon>Thermodesulfovibrionaceae</taxon>
        <taxon>Thermodesulfovibrio</taxon>
    </lineage>
</organism>
<dbReference type="EC" id="4.2.1.20" evidence="9"/>
<evidence type="ECO:0000256" key="7">
    <source>
        <dbReference type="ARBA" id="ARBA00023239"/>
    </source>
</evidence>
<keyword evidence="5 9" id="KW-0822">Tryptophan biosynthesis</keyword>
<evidence type="ECO:0000313" key="12">
    <source>
        <dbReference type="Proteomes" id="UP000242288"/>
    </source>
</evidence>
<evidence type="ECO:0000256" key="10">
    <source>
        <dbReference type="RuleBase" id="RU003662"/>
    </source>
</evidence>
<evidence type="ECO:0000256" key="6">
    <source>
        <dbReference type="ARBA" id="ARBA00023141"/>
    </source>
</evidence>
<evidence type="ECO:0000256" key="4">
    <source>
        <dbReference type="ARBA" id="ARBA00022605"/>
    </source>
</evidence>
<comment type="pathway">
    <text evidence="2 9">Amino-acid biosynthesis; L-tryptophan biosynthesis; L-tryptophan from chorismate: step 5/5.</text>
</comment>
<evidence type="ECO:0000256" key="8">
    <source>
        <dbReference type="ARBA" id="ARBA00049047"/>
    </source>
</evidence>
<dbReference type="PANTHER" id="PTHR43406">
    <property type="entry name" value="TRYPTOPHAN SYNTHASE, ALPHA CHAIN"/>
    <property type="match status" value="1"/>
</dbReference>
<keyword evidence="7 9" id="KW-0456">Lyase</keyword>
<dbReference type="HAMAP" id="MF_00131">
    <property type="entry name" value="Trp_synth_alpha"/>
    <property type="match status" value="1"/>
</dbReference>
<accession>A0A2J6WQ10</accession>
<keyword evidence="4 9" id="KW-0028">Amino-acid biosynthesis</keyword>
<gene>
    <name evidence="9" type="primary">trpA</name>
    <name evidence="11" type="ORF">C0186_01240</name>
</gene>
<dbReference type="InterPro" id="IPR011060">
    <property type="entry name" value="RibuloseP-bd_barrel"/>
</dbReference>
<dbReference type="AlphaFoldDB" id="A0A2J6WQ10"/>
<dbReference type="InterPro" id="IPR018204">
    <property type="entry name" value="Trp_synthase_alpha_AS"/>
</dbReference>
<comment type="caution">
    <text evidence="11">The sequence shown here is derived from an EMBL/GenBank/DDBJ whole genome shotgun (WGS) entry which is preliminary data.</text>
</comment>
<reference evidence="11 12" key="1">
    <citation type="submission" date="2018-01" db="EMBL/GenBank/DDBJ databases">
        <title>Metagenomic assembled genomes from two thermal pools in the Uzon Caldera, Kamchatka, Russia.</title>
        <authorList>
            <person name="Wilkins L."/>
            <person name="Ettinger C."/>
        </authorList>
    </citation>
    <scope>NUCLEOTIDE SEQUENCE [LARGE SCALE GENOMIC DNA]</scope>
    <source>
        <strain evidence="11">ZAV-04</strain>
    </source>
</reference>
<dbReference type="InterPro" id="IPR013785">
    <property type="entry name" value="Aldolase_TIM"/>
</dbReference>
<dbReference type="FunFam" id="3.20.20.70:FF:000037">
    <property type="entry name" value="Tryptophan synthase alpha chain"/>
    <property type="match status" value="1"/>
</dbReference>
<comment type="catalytic activity">
    <reaction evidence="8 9">
        <text>(1S,2R)-1-C-(indol-3-yl)glycerol 3-phosphate + L-serine = D-glyceraldehyde 3-phosphate + L-tryptophan + H2O</text>
        <dbReference type="Rhea" id="RHEA:10532"/>
        <dbReference type="ChEBI" id="CHEBI:15377"/>
        <dbReference type="ChEBI" id="CHEBI:33384"/>
        <dbReference type="ChEBI" id="CHEBI:57912"/>
        <dbReference type="ChEBI" id="CHEBI:58866"/>
        <dbReference type="ChEBI" id="CHEBI:59776"/>
        <dbReference type="EC" id="4.2.1.20"/>
    </reaction>
</comment>
<sequence>MNGFAVRKKLEYIKKQGKKAFIPYIMAGDPSLDETAKRLKLLSEAGADLIELGVPFTDPLADGPTIQRAAERALNSGVTLRKIISFLHDFKGSIDTPIILMTYLNPVFRYGIEKFFQDASKASVSGVIFPDLTVDESEIYRHFAKAYGIDTIFLVAPTSTPERVKKVVKASTGFVYYVSITGITGTELRLDNTFTEHINFVKNFRKPVCVGFGVSEPQQAKYVAQFADGVIVGSAIVKIFHEVPEKAYDFIKSLREAINGMV</sequence>